<reference evidence="2 3" key="1">
    <citation type="journal article" date="2010" name="Stand. Genomic Sci.">
        <title>Complete genome sequence of Rhizobium leguminosarum bv trifolii strain WSM2304, an effective microsymbiont of the South American clover Trifolium polymorphum.</title>
        <authorList>
            <person name="Reeve W."/>
            <person name="O'Hara G."/>
            <person name="Chain P."/>
            <person name="Ardley J."/>
            <person name="Brau L."/>
            <person name="Nandesena K."/>
            <person name="Tiwari R."/>
            <person name="Malfatti S."/>
            <person name="Kiss H."/>
            <person name="Lapidus A."/>
            <person name="Copeland A."/>
            <person name="Nolan M."/>
            <person name="Land M."/>
            <person name="Ivanova N."/>
            <person name="Mavromatis K."/>
            <person name="Markowitz V."/>
            <person name="Kyrpides N."/>
            <person name="Melino V."/>
            <person name="Denton M."/>
            <person name="Yates R."/>
            <person name="Howieson J."/>
        </authorList>
    </citation>
    <scope>NUCLEOTIDE SEQUENCE [LARGE SCALE GENOMIC DNA]</scope>
    <source>
        <strain evidence="2 3">WSM2304</strain>
    </source>
</reference>
<evidence type="ECO:0000256" key="1">
    <source>
        <dbReference type="SAM" id="MobiDB-lite"/>
    </source>
</evidence>
<gene>
    <name evidence="2" type="ordered locus">Rleg2_4146</name>
</gene>
<dbReference type="KEGG" id="rlt:Rleg2_4146"/>
<sequence>MTAESNETETEIETTEEGHGTDAPHQSLTWQPEGADFLLVWFVFMAEQGVSQDVTLNVGGALVSGTIIKGTAYLDELAATYRSAASNGHRETIEGLAAAVEEFKPLYSSDDLELTNFKPRYIHLKNAFIRHTSNSKMPTDNGFLWRGRLSAVDAFSLGRLG</sequence>
<dbReference type="NCBIfam" id="NF041667">
    <property type="entry name" value="GvpU"/>
    <property type="match status" value="1"/>
</dbReference>
<accession>A0ABF7QST4</accession>
<dbReference type="EMBL" id="CP001191">
    <property type="protein sequence ID" value="ACI57408.1"/>
    <property type="molecule type" value="Genomic_DNA"/>
</dbReference>
<protein>
    <recommendedName>
        <fullName evidence="4">Gas vesicle protein</fullName>
    </recommendedName>
</protein>
<dbReference type="Proteomes" id="UP000008330">
    <property type="component" value="Chromosome"/>
</dbReference>
<dbReference type="InterPro" id="IPR049644">
    <property type="entry name" value="GvpU-like"/>
</dbReference>
<proteinExistence type="predicted"/>
<evidence type="ECO:0000313" key="3">
    <source>
        <dbReference type="Proteomes" id="UP000008330"/>
    </source>
</evidence>
<name>A0ABF7QST4_RHILW</name>
<dbReference type="AlphaFoldDB" id="A0ABF7QST4"/>
<dbReference type="RefSeq" id="WP_012559541.1">
    <property type="nucleotide sequence ID" value="NC_011369.1"/>
</dbReference>
<keyword evidence="3" id="KW-1185">Reference proteome</keyword>
<evidence type="ECO:0008006" key="4">
    <source>
        <dbReference type="Google" id="ProtNLM"/>
    </source>
</evidence>
<organism evidence="2 3">
    <name type="scientific">Rhizobium leguminosarum bv. trifolii (strain WSM2304)</name>
    <dbReference type="NCBI Taxonomy" id="395492"/>
    <lineage>
        <taxon>Bacteria</taxon>
        <taxon>Pseudomonadati</taxon>
        <taxon>Pseudomonadota</taxon>
        <taxon>Alphaproteobacteria</taxon>
        <taxon>Hyphomicrobiales</taxon>
        <taxon>Rhizobiaceae</taxon>
        <taxon>Rhizobium/Agrobacterium group</taxon>
        <taxon>Rhizobium</taxon>
    </lineage>
</organism>
<feature type="region of interest" description="Disordered" evidence="1">
    <location>
        <begin position="1"/>
        <end position="27"/>
    </location>
</feature>
<evidence type="ECO:0000313" key="2">
    <source>
        <dbReference type="EMBL" id="ACI57408.1"/>
    </source>
</evidence>
<feature type="compositionally biased region" description="Acidic residues" evidence="1">
    <location>
        <begin position="1"/>
        <end position="15"/>
    </location>
</feature>